<evidence type="ECO:0000313" key="1">
    <source>
        <dbReference type="EMBL" id="QHT60477.1"/>
    </source>
</evidence>
<sequence>MDKQSYHLLERLRGQLIAATMRHGSFLNRDVLLLSQTLDQLIVKVQREKMRNPGSAQG</sequence>
<evidence type="ECO:0000313" key="2">
    <source>
        <dbReference type="Proteomes" id="UP000476064"/>
    </source>
</evidence>
<gene>
    <name evidence="1" type="ORF">GXP70_11390</name>
</gene>
<dbReference type="Proteomes" id="UP000476064">
    <property type="component" value="Chromosome"/>
</dbReference>
<dbReference type="SUPFAM" id="SSF140500">
    <property type="entry name" value="BAS1536-like"/>
    <property type="match status" value="1"/>
</dbReference>
<dbReference type="GO" id="GO:0043937">
    <property type="term" value="P:regulation of sporulation"/>
    <property type="evidence" value="ECO:0007669"/>
    <property type="project" value="InterPro"/>
</dbReference>
<accession>A0A6C0FUG1</accession>
<organism evidence="1 2">
    <name type="scientific">Paenibacillus lycopersici</name>
    <dbReference type="NCBI Taxonomy" id="2704462"/>
    <lineage>
        <taxon>Bacteria</taxon>
        <taxon>Bacillati</taxon>
        <taxon>Bacillota</taxon>
        <taxon>Bacilli</taxon>
        <taxon>Bacillales</taxon>
        <taxon>Paenibacillaceae</taxon>
        <taxon>Paenibacillus</taxon>
    </lineage>
</organism>
<dbReference type="RefSeq" id="WP_162356740.1">
    <property type="nucleotide sequence ID" value="NZ_CP048209.1"/>
</dbReference>
<dbReference type="Pfam" id="PF09388">
    <property type="entry name" value="SpoOE-like"/>
    <property type="match status" value="1"/>
</dbReference>
<dbReference type="Gene3D" id="4.10.280.10">
    <property type="entry name" value="Helix-loop-helix DNA-binding domain"/>
    <property type="match status" value="1"/>
</dbReference>
<name>A0A6C0FUG1_9BACL</name>
<keyword evidence="2" id="KW-1185">Reference proteome</keyword>
<dbReference type="InterPro" id="IPR037208">
    <property type="entry name" value="Spo0E-like_sf"/>
</dbReference>
<dbReference type="InterPro" id="IPR018540">
    <property type="entry name" value="Spo0E-like"/>
</dbReference>
<dbReference type="EMBL" id="CP048209">
    <property type="protein sequence ID" value="QHT60477.1"/>
    <property type="molecule type" value="Genomic_DNA"/>
</dbReference>
<proteinExistence type="predicted"/>
<reference evidence="1 2" key="1">
    <citation type="submission" date="2020-01" db="EMBL/GenBank/DDBJ databases">
        <title>Paenibacillus sp. nov., isolated from tomato rhizosphere.</title>
        <authorList>
            <person name="Weon H.-Y."/>
            <person name="Lee S.A."/>
        </authorList>
    </citation>
    <scope>NUCLEOTIDE SEQUENCE [LARGE SCALE GENOMIC DNA]</scope>
    <source>
        <strain evidence="1 2">12200R-189</strain>
    </source>
</reference>
<dbReference type="AlphaFoldDB" id="A0A6C0FUG1"/>
<dbReference type="GO" id="GO:0046983">
    <property type="term" value="F:protein dimerization activity"/>
    <property type="evidence" value="ECO:0007669"/>
    <property type="project" value="InterPro"/>
</dbReference>
<dbReference type="InterPro" id="IPR036638">
    <property type="entry name" value="HLH_DNA-bd_sf"/>
</dbReference>
<protein>
    <submittedName>
        <fullName evidence="1">Spo0E family sporulation regulatory protein-aspartic acid phosphatase</fullName>
    </submittedName>
</protein>
<dbReference type="KEGG" id="plyc:GXP70_11390"/>